<evidence type="ECO:0000256" key="1">
    <source>
        <dbReference type="ARBA" id="ARBA00005384"/>
    </source>
</evidence>
<dbReference type="Pfam" id="PF00155">
    <property type="entry name" value="Aminotran_1_2"/>
    <property type="match status" value="1"/>
</dbReference>
<name>A0A255GEX3_9ACTN</name>
<reference evidence="7 8" key="1">
    <citation type="submission" date="2017-07" db="EMBL/GenBank/DDBJ databases">
        <title>Draft whole genome sequences of clinical Proprionibacteriaceae strains.</title>
        <authorList>
            <person name="Bernier A.-M."/>
            <person name="Bernard K."/>
            <person name="Domingo M.-C."/>
        </authorList>
    </citation>
    <scope>NUCLEOTIDE SEQUENCE [LARGE SCALE GENOMIC DNA]</scope>
    <source>
        <strain evidence="7 8">NML 030167</strain>
    </source>
</reference>
<evidence type="ECO:0000256" key="3">
    <source>
        <dbReference type="ARBA" id="ARBA00023015"/>
    </source>
</evidence>
<dbReference type="PANTHER" id="PTHR46577">
    <property type="entry name" value="HTH-TYPE TRANSCRIPTIONAL REGULATORY PROTEIN GABR"/>
    <property type="match status" value="1"/>
</dbReference>
<dbReference type="PROSITE" id="PS50949">
    <property type="entry name" value="HTH_GNTR"/>
    <property type="match status" value="1"/>
</dbReference>
<evidence type="ECO:0000256" key="5">
    <source>
        <dbReference type="ARBA" id="ARBA00023163"/>
    </source>
</evidence>
<evidence type="ECO:0000256" key="4">
    <source>
        <dbReference type="ARBA" id="ARBA00023125"/>
    </source>
</evidence>
<comment type="caution">
    <text evidence="7">The sequence shown here is derived from an EMBL/GenBank/DDBJ whole genome shotgun (WGS) entry which is preliminary data.</text>
</comment>
<proteinExistence type="inferred from homology"/>
<keyword evidence="5" id="KW-0804">Transcription</keyword>
<evidence type="ECO:0000313" key="8">
    <source>
        <dbReference type="Proteomes" id="UP000215896"/>
    </source>
</evidence>
<keyword evidence="2" id="KW-0663">Pyridoxal phosphate</keyword>
<dbReference type="Gene3D" id="3.40.640.10">
    <property type="entry name" value="Type I PLP-dependent aspartate aminotransferase-like (Major domain)"/>
    <property type="match status" value="1"/>
</dbReference>
<dbReference type="Proteomes" id="UP000215896">
    <property type="component" value="Unassembled WGS sequence"/>
</dbReference>
<dbReference type="GO" id="GO:0030170">
    <property type="term" value="F:pyridoxal phosphate binding"/>
    <property type="evidence" value="ECO:0007669"/>
    <property type="project" value="InterPro"/>
</dbReference>
<feature type="domain" description="HTH gntR-type" evidence="6">
    <location>
        <begin position="27"/>
        <end position="95"/>
    </location>
</feature>
<accession>A0A255GEX3</accession>
<evidence type="ECO:0000313" key="7">
    <source>
        <dbReference type="EMBL" id="OYO14365.1"/>
    </source>
</evidence>
<evidence type="ECO:0000256" key="2">
    <source>
        <dbReference type="ARBA" id="ARBA00022898"/>
    </source>
</evidence>
<dbReference type="InterPro" id="IPR000524">
    <property type="entry name" value="Tscrpt_reg_HTH_GntR"/>
</dbReference>
<dbReference type="CDD" id="cd00609">
    <property type="entry name" value="AAT_like"/>
    <property type="match status" value="1"/>
</dbReference>
<keyword evidence="8" id="KW-1185">Reference proteome</keyword>
<dbReference type="Pfam" id="PF00392">
    <property type="entry name" value="GntR"/>
    <property type="match status" value="1"/>
</dbReference>
<dbReference type="Gene3D" id="1.10.10.10">
    <property type="entry name" value="Winged helix-like DNA-binding domain superfamily/Winged helix DNA-binding domain"/>
    <property type="match status" value="1"/>
</dbReference>
<dbReference type="OrthoDB" id="4307011at2"/>
<evidence type="ECO:0000259" key="6">
    <source>
        <dbReference type="PROSITE" id="PS50949"/>
    </source>
</evidence>
<dbReference type="GO" id="GO:0003700">
    <property type="term" value="F:DNA-binding transcription factor activity"/>
    <property type="evidence" value="ECO:0007669"/>
    <property type="project" value="InterPro"/>
</dbReference>
<dbReference type="SUPFAM" id="SSF53383">
    <property type="entry name" value="PLP-dependent transferases"/>
    <property type="match status" value="1"/>
</dbReference>
<dbReference type="InterPro" id="IPR036388">
    <property type="entry name" value="WH-like_DNA-bd_sf"/>
</dbReference>
<keyword evidence="3" id="KW-0805">Transcription regulation</keyword>
<dbReference type="EMBL" id="NMVO01000012">
    <property type="protein sequence ID" value="OYO14365.1"/>
    <property type="molecule type" value="Genomic_DNA"/>
</dbReference>
<dbReference type="GO" id="GO:0003677">
    <property type="term" value="F:DNA binding"/>
    <property type="evidence" value="ECO:0007669"/>
    <property type="project" value="UniProtKB-KW"/>
</dbReference>
<dbReference type="InterPro" id="IPR004839">
    <property type="entry name" value="Aminotransferase_I/II_large"/>
</dbReference>
<dbReference type="SMART" id="SM00345">
    <property type="entry name" value="HTH_GNTR"/>
    <property type="match status" value="1"/>
</dbReference>
<dbReference type="PANTHER" id="PTHR46577:SF1">
    <property type="entry name" value="HTH-TYPE TRANSCRIPTIONAL REGULATORY PROTEIN GABR"/>
    <property type="match status" value="1"/>
</dbReference>
<comment type="similarity">
    <text evidence="1">In the C-terminal section; belongs to the class-I pyridoxal-phosphate-dependent aminotransferase family.</text>
</comment>
<gene>
    <name evidence="7" type="ORF">CGZ94_07045</name>
</gene>
<dbReference type="InterPro" id="IPR015424">
    <property type="entry name" value="PyrdxlP-dep_Trfase"/>
</dbReference>
<dbReference type="InterPro" id="IPR015421">
    <property type="entry name" value="PyrdxlP-dep_Trfase_major"/>
</dbReference>
<dbReference type="InterPro" id="IPR051446">
    <property type="entry name" value="HTH_trans_reg/aminotransferase"/>
</dbReference>
<sequence>MYIVYLFLYITSVSQVPTPWLSARLHDRSAHGIAADVGQLIKHGDLTTGARMPPVRELAAALGTSPSTVSGAWRQLRARGMLTGGGRAGMVVGDDVRTPRPIRYGDDGQEGDWGQGARFPLNRSVPDPGLLPDLHTALIEAPASDDLNHYTRIPIVPRLAAAARAEWPYPAGDLMVANGGYEGLMLAVHTFLRPGDHVLLDNPATPRTRDILDAVGCRIHFLDRDSEGIRPDALAAALPLRPAALLLQPAWHNPAGTMMSERRRDELAAIIADHPLLVIEDDGHGPLVGEPVHCLGAVLEQQHLLVRSYSKSHGPDLRIAIVEGDRDSIERVRAFRDYGSGWTSRPLQEALAWMLTDAATQRSVALARDTYHRRRRALHAELVRRGVPVEEGCGLELWVPVRDERYAVVTLAAHQIAVVSGSRFTPADRPPHVRVSTGTLAEADAPEVAEALARAAQLPFDSSLRSSLRERGGSIDSRG</sequence>
<organism evidence="7 8">
    <name type="scientific">Enemella evansiae</name>
    <dbReference type="NCBI Taxonomy" id="2016499"/>
    <lineage>
        <taxon>Bacteria</taxon>
        <taxon>Bacillati</taxon>
        <taxon>Actinomycetota</taxon>
        <taxon>Actinomycetes</taxon>
        <taxon>Propionibacteriales</taxon>
        <taxon>Propionibacteriaceae</taxon>
        <taxon>Enemella</taxon>
    </lineage>
</organism>
<dbReference type="AlphaFoldDB" id="A0A255GEX3"/>
<dbReference type="InterPro" id="IPR036390">
    <property type="entry name" value="WH_DNA-bd_sf"/>
</dbReference>
<keyword evidence="4" id="KW-0238">DNA-binding</keyword>
<protein>
    <submittedName>
        <fullName evidence="7">GntR family transcriptional regulator</fullName>
    </submittedName>
</protein>
<dbReference type="SUPFAM" id="SSF46785">
    <property type="entry name" value="Winged helix' DNA-binding domain"/>
    <property type="match status" value="1"/>
</dbReference>